<dbReference type="AlphaFoldDB" id="A0AA88RQA0"/>
<keyword evidence="2" id="KW-1185">Reference proteome</keyword>
<dbReference type="PANTHER" id="PTHR33264:SF8">
    <property type="entry name" value="EXPRESSED PROTEIN"/>
    <property type="match status" value="1"/>
</dbReference>
<reference evidence="1" key="1">
    <citation type="submission" date="2022-12" db="EMBL/GenBank/DDBJ databases">
        <title>Draft genome assemblies for two species of Escallonia (Escalloniales).</title>
        <authorList>
            <person name="Chanderbali A."/>
            <person name="Dervinis C."/>
            <person name="Anghel I."/>
            <person name="Soltis D."/>
            <person name="Soltis P."/>
            <person name="Zapata F."/>
        </authorList>
    </citation>
    <scope>NUCLEOTIDE SEQUENCE</scope>
    <source>
        <strain evidence="1">UCBG92.1500</strain>
        <tissue evidence="1">Leaf</tissue>
    </source>
</reference>
<dbReference type="PANTHER" id="PTHR33264">
    <property type="entry name" value="EXPRESSED PROTEIN"/>
    <property type="match status" value="1"/>
</dbReference>
<dbReference type="Proteomes" id="UP001187471">
    <property type="component" value="Unassembled WGS sequence"/>
</dbReference>
<evidence type="ECO:0000313" key="1">
    <source>
        <dbReference type="EMBL" id="KAK2990054.1"/>
    </source>
</evidence>
<sequence>MTESPEGFHRIQPLLPAKDGRSRNRIGEVAGGTAAECAAVCFCSPCAVVNLLVLAVYRVPVGLCRNAWRRRKRKRRMVARAKKNSAAANRYESDGEDGEIGGAEAVDLEEEGMWDRFYGAGFWRSPSDRED</sequence>
<gene>
    <name evidence="1" type="ORF">RJ640_015445</name>
</gene>
<name>A0AA88RQA0_9ASTE</name>
<organism evidence="1 2">
    <name type="scientific">Escallonia rubra</name>
    <dbReference type="NCBI Taxonomy" id="112253"/>
    <lineage>
        <taxon>Eukaryota</taxon>
        <taxon>Viridiplantae</taxon>
        <taxon>Streptophyta</taxon>
        <taxon>Embryophyta</taxon>
        <taxon>Tracheophyta</taxon>
        <taxon>Spermatophyta</taxon>
        <taxon>Magnoliopsida</taxon>
        <taxon>eudicotyledons</taxon>
        <taxon>Gunneridae</taxon>
        <taxon>Pentapetalae</taxon>
        <taxon>asterids</taxon>
        <taxon>campanulids</taxon>
        <taxon>Escalloniales</taxon>
        <taxon>Escalloniaceae</taxon>
        <taxon>Escallonia</taxon>
    </lineage>
</organism>
<comment type="caution">
    <text evidence="1">The sequence shown here is derived from an EMBL/GenBank/DDBJ whole genome shotgun (WGS) entry which is preliminary data.</text>
</comment>
<dbReference type="EMBL" id="JAVXUO010000675">
    <property type="protein sequence ID" value="KAK2990054.1"/>
    <property type="molecule type" value="Genomic_DNA"/>
</dbReference>
<evidence type="ECO:0000313" key="2">
    <source>
        <dbReference type="Proteomes" id="UP001187471"/>
    </source>
</evidence>
<accession>A0AA88RQA0</accession>
<protein>
    <submittedName>
        <fullName evidence="1">Uncharacterized protein</fullName>
    </submittedName>
</protein>
<proteinExistence type="predicted"/>